<proteinExistence type="predicted"/>
<organism evidence="1 2">
    <name type="scientific">Naganishia cerealis</name>
    <dbReference type="NCBI Taxonomy" id="610337"/>
    <lineage>
        <taxon>Eukaryota</taxon>
        <taxon>Fungi</taxon>
        <taxon>Dikarya</taxon>
        <taxon>Basidiomycota</taxon>
        <taxon>Agaricomycotina</taxon>
        <taxon>Tremellomycetes</taxon>
        <taxon>Filobasidiales</taxon>
        <taxon>Filobasidiaceae</taxon>
        <taxon>Naganishia</taxon>
    </lineage>
</organism>
<sequence length="265" mass="30429">MSLDIPAIVLKHLPPSIAPQDLRPFSRSLLLHEPTKSTLFVKVATGKNVPQLIGEATGLKAMNDDSLNLVPKVYGFGYDSNDRRQACMITDWFEMRGSWRDEQHQRELGRKLARMHEYRDEAGHNGRFGFMVPTHCGETEQDNTWEDSWEVFFRDRRLGDLVQRIRDKAINQSWETMKTQAIPLLLSEMSPPPRPVILHGDLWSGNVGLESKTGSPVIYDPACYFGHNEADLGITHMFGGKHHGCDYLHQQDYKLCMCRFFERLL</sequence>
<protein>
    <submittedName>
        <fullName evidence="1">Uncharacterized protein</fullName>
    </submittedName>
</protein>
<name>A0ACC2V4T8_9TREE</name>
<dbReference type="Proteomes" id="UP001241377">
    <property type="component" value="Unassembled WGS sequence"/>
</dbReference>
<keyword evidence="2" id="KW-1185">Reference proteome</keyword>
<gene>
    <name evidence="1" type="ORF">QFC19_007982</name>
</gene>
<comment type="caution">
    <text evidence="1">The sequence shown here is derived from an EMBL/GenBank/DDBJ whole genome shotgun (WGS) entry which is preliminary data.</text>
</comment>
<evidence type="ECO:0000313" key="1">
    <source>
        <dbReference type="EMBL" id="KAJ9094373.1"/>
    </source>
</evidence>
<reference evidence="1" key="1">
    <citation type="submission" date="2023-04" db="EMBL/GenBank/DDBJ databases">
        <title>Draft Genome sequencing of Naganishia species isolated from polar environments using Oxford Nanopore Technology.</title>
        <authorList>
            <person name="Leo P."/>
            <person name="Venkateswaran K."/>
        </authorList>
    </citation>
    <scope>NUCLEOTIDE SEQUENCE</scope>
    <source>
        <strain evidence="1">MNA-CCFEE 5261</strain>
    </source>
</reference>
<evidence type="ECO:0000313" key="2">
    <source>
        <dbReference type="Proteomes" id="UP001241377"/>
    </source>
</evidence>
<accession>A0ACC2V4T8</accession>
<dbReference type="EMBL" id="JASBWR010000112">
    <property type="protein sequence ID" value="KAJ9094373.1"/>
    <property type="molecule type" value="Genomic_DNA"/>
</dbReference>